<dbReference type="AlphaFoldDB" id="A0A3B6B231"/>
<dbReference type="GO" id="GO:0007166">
    <property type="term" value="P:cell surface receptor signaling pathway"/>
    <property type="evidence" value="ECO:0000318"/>
    <property type="project" value="GO_Central"/>
</dbReference>
<evidence type="ECO:0000256" key="9">
    <source>
        <dbReference type="ARBA" id="ARBA00022989"/>
    </source>
</evidence>
<evidence type="ECO:0000256" key="2">
    <source>
        <dbReference type="ARBA" id="ARBA00022527"/>
    </source>
</evidence>
<accession>A0A3B6B231</accession>
<keyword evidence="5 16" id="KW-0732">Signal</keyword>
<dbReference type="Gramene" id="TraesSYM2A03G00754590.1">
    <property type="protein sequence ID" value="TraesSYM2A03G00754590.1"/>
    <property type="gene ID" value="TraesSYM2A03G00754590"/>
</dbReference>
<dbReference type="Gramene" id="TraesARI2A03G00754660.1">
    <property type="protein sequence ID" value="TraesARI2A03G00754660.1"/>
    <property type="gene ID" value="TraesARI2A03G00754660"/>
</dbReference>
<dbReference type="SMART" id="SM00220">
    <property type="entry name" value="S_TKc"/>
    <property type="match status" value="1"/>
</dbReference>
<dbReference type="GO" id="GO:0005524">
    <property type="term" value="F:ATP binding"/>
    <property type="evidence" value="ECO:0007669"/>
    <property type="project" value="UniProtKB-UniRule"/>
</dbReference>
<dbReference type="Pfam" id="PF13947">
    <property type="entry name" value="GUB_WAK_bind"/>
    <property type="match status" value="1"/>
</dbReference>
<dbReference type="CDD" id="cd14066">
    <property type="entry name" value="STKc_IRAK"/>
    <property type="match status" value="1"/>
</dbReference>
<dbReference type="RefSeq" id="XP_044458294.1">
    <property type="nucleotide sequence ID" value="XM_044602359.1"/>
</dbReference>
<name>A0A3B6B231_WHEAT</name>
<feature type="signal peptide" evidence="16">
    <location>
        <begin position="1"/>
        <end position="26"/>
    </location>
</feature>
<organism evidence="18">
    <name type="scientific">Triticum aestivum</name>
    <name type="common">Wheat</name>
    <dbReference type="NCBI Taxonomy" id="4565"/>
    <lineage>
        <taxon>Eukaryota</taxon>
        <taxon>Viridiplantae</taxon>
        <taxon>Streptophyta</taxon>
        <taxon>Embryophyta</taxon>
        <taxon>Tracheophyta</taxon>
        <taxon>Spermatophyta</taxon>
        <taxon>Magnoliopsida</taxon>
        <taxon>Liliopsida</taxon>
        <taxon>Poales</taxon>
        <taxon>Poaceae</taxon>
        <taxon>BOP clade</taxon>
        <taxon>Pooideae</taxon>
        <taxon>Triticodae</taxon>
        <taxon>Triticeae</taxon>
        <taxon>Triticinae</taxon>
        <taxon>Triticum</taxon>
    </lineage>
</organism>
<proteinExistence type="predicted"/>
<dbReference type="InterPro" id="IPR017441">
    <property type="entry name" value="Protein_kinase_ATP_BS"/>
</dbReference>
<dbReference type="Gene3D" id="1.10.510.10">
    <property type="entry name" value="Transferase(Phosphotransferase) domain 1"/>
    <property type="match status" value="1"/>
</dbReference>
<evidence type="ECO:0000256" key="1">
    <source>
        <dbReference type="ARBA" id="ARBA00004479"/>
    </source>
</evidence>
<dbReference type="GO" id="GO:0005509">
    <property type="term" value="F:calcium ion binding"/>
    <property type="evidence" value="ECO:0007669"/>
    <property type="project" value="InterPro"/>
</dbReference>
<evidence type="ECO:0000259" key="17">
    <source>
        <dbReference type="PROSITE" id="PS50011"/>
    </source>
</evidence>
<evidence type="ECO:0000256" key="13">
    <source>
        <dbReference type="PROSITE-ProRule" id="PRU10141"/>
    </source>
</evidence>
<keyword evidence="11" id="KW-1015">Disulfide bond</keyword>
<feature type="domain" description="Protein kinase" evidence="17">
    <location>
        <begin position="581"/>
        <end position="857"/>
    </location>
</feature>
<evidence type="ECO:0000256" key="6">
    <source>
        <dbReference type="ARBA" id="ARBA00022741"/>
    </source>
</evidence>
<comment type="subcellular location">
    <subcellularLocation>
        <location evidence="1">Membrane</location>
        <topology evidence="1">Single-pass type I membrane protein</topology>
    </subcellularLocation>
</comment>
<dbReference type="FunFam" id="3.30.200.20:FF:000043">
    <property type="entry name" value="Wall-associated receptor kinase 2"/>
    <property type="match status" value="1"/>
</dbReference>
<keyword evidence="8 13" id="KW-0067">ATP-binding</keyword>
<dbReference type="SMART" id="SM00179">
    <property type="entry name" value="EGF_CA"/>
    <property type="match status" value="1"/>
</dbReference>
<dbReference type="Gramene" id="TraesRN2A0100894800.1">
    <property type="protein sequence ID" value="TraesRN2A0100894800.1"/>
    <property type="gene ID" value="TraesRN2A0100894800"/>
</dbReference>
<gene>
    <name evidence="18" type="primary">LOC123189854</name>
</gene>
<dbReference type="PROSITE" id="PS00108">
    <property type="entry name" value="PROTEIN_KINASE_ST"/>
    <property type="match status" value="1"/>
</dbReference>
<keyword evidence="3" id="KW-0808">Transferase</keyword>
<feature type="binding site" evidence="13">
    <location>
        <position position="610"/>
    </location>
    <ligand>
        <name>ATP</name>
        <dbReference type="ChEBI" id="CHEBI:30616"/>
    </ligand>
</feature>
<evidence type="ECO:0000256" key="4">
    <source>
        <dbReference type="ARBA" id="ARBA00022692"/>
    </source>
</evidence>
<evidence type="ECO:0000256" key="11">
    <source>
        <dbReference type="ARBA" id="ARBA00023157"/>
    </source>
</evidence>
<evidence type="ECO:0000256" key="14">
    <source>
        <dbReference type="SAM" id="MobiDB-lite"/>
    </source>
</evidence>
<feature type="transmembrane region" description="Helical" evidence="15">
    <location>
        <begin position="503"/>
        <end position="528"/>
    </location>
</feature>
<evidence type="ECO:0000256" key="15">
    <source>
        <dbReference type="SAM" id="Phobius"/>
    </source>
</evidence>
<dbReference type="PANTHER" id="PTHR27005">
    <property type="entry name" value="WALL-ASSOCIATED RECEPTOR KINASE-LIKE 21"/>
    <property type="match status" value="1"/>
</dbReference>
<reference evidence="18" key="1">
    <citation type="submission" date="2018-08" db="EMBL/GenBank/DDBJ databases">
        <authorList>
            <person name="Rossello M."/>
        </authorList>
    </citation>
    <scope>NUCLEOTIDE SEQUENCE [LARGE SCALE GENOMIC DNA]</scope>
    <source>
        <strain evidence="18">cv. Chinese Spring</strain>
    </source>
</reference>
<dbReference type="InterPro" id="IPR011009">
    <property type="entry name" value="Kinase-like_dom_sf"/>
</dbReference>
<evidence type="ECO:0000256" key="10">
    <source>
        <dbReference type="ARBA" id="ARBA00023136"/>
    </source>
</evidence>
<dbReference type="STRING" id="4565.A0A3B6B231"/>
<keyword evidence="2" id="KW-0723">Serine/threonine-protein kinase</keyword>
<dbReference type="InterPro" id="IPR025287">
    <property type="entry name" value="WAK_GUB"/>
</dbReference>
<dbReference type="GO" id="GO:0030247">
    <property type="term" value="F:polysaccharide binding"/>
    <property type="evidence" value="ECO:0007669"/>
    <property type="project" value="InterPro"/>
</dbReference>
<dbReference type="PROSITE" id="PS00107">
    <property type="entry name" value="PROTEIN_KINASE_ATP"/>
    <property type="match status" value="1"/>
</dbReference>
<evidence type="ECO:0000256" key="12">
    <source>
        <dbReference type="ARBA" id="ARBA00023180"/>
    </source>
</evidence>
<dbReference type="GO" id="GO:0005886">
    <property type="term" value="C:plasma membrane"/>
    <property type="evidence" value="ECO:0000318"/>
    <property type="project" value="GO_Central"/>
</dbReference>
<feature type="chain" id="PRO_5043171434" description="Protein kinase domain-containing protein" evidence="16">
    <location>
        <begin position="27"/>
        <end position="913"/>
    </location>
</feature>
<dbReference type="PROSITE" id="PS50011">
    <property type="entry name" value="PROTEIN_KINASE_DOM"/>
    <property type="match status" value="1"/>
</dbReference>
<dbReference type="Gramene" id="TraesNOR2A03G00756650.1">
    <property type="protein sequence ID" value="TraesNOR2A03G00756650.1"/>
    <property type="gene ID" value="TraesNOR2A03G00756650"/>
</dbReference>
<sequence>MSTAMAPLLFAVLVLPFAAPAAVTMARRNCSSYCGYPSNPPPPYPFGVGPSCSMPGFNLTCDADNGTYLLLGSPTMKVSFYSNEFNHNLRTSISYFVEMIAGVRDYSLHWEAPARPFVISGSSDMSLFVVGCGVKASLFIGNSAVEVGSCFAVCAEARILEKVLAGTCSGLGCCLIDIQVNLRAFTLNISRISDSARSEGVHAFISGDKNRLFSPIEALRSILPVPVPDEYEYSTVNPVLDWSIPYQPNCKRAMQNKGSYACVSKGSECHDSPIGGYLCYCQRGEGNAYVDGGCDNPPGYESIRPRTDCPTSCANVSTPFPFGTELGCFAKPHMYLKCNPTSYLPVLQLTDRTIISDISIDDGIFHVHETSKEPDDFPDSSDPALYALSEQRGVVTWAIDSMTCKNAKLDKSDYRCFTVHSDCIDVTEDRTTKHVGYRCKCSSGFEGNPYVQDGCRDVDECLQPDKYVCNGICQNNVGNYACIKCPRGTNFDVVTRKCKPSSAILGVTIGLSSGGGILFLAAVVAILTRRWKRGVQKRLRRRHYRKNRGILLEQLISSDKSASDGTKIFSLEELQKATNNFDHARVVGRGGHGTVYKGILTDQRVVAIKKSTLAVISEIDQFINEVSILSQINHRNVVKLHGCCLESEVPLLVYEFVSNGTLYDLLHRELNGGLSPLPWEERLRIATEIAGALTYLHSAASVSILHRDVKCMNVLLTDSYTVKVSDFGASRLIPNDQTHLVTAVQGTFGYLDPEYYHTGQLNEKSDVYSFGVILVELLTRRKPIIQNEQGEKQNLSNYFLWAMRERHPLEEMVDAQILEEASEEGVLCMARLAEECLSLTRGERPTMKDVEMRLQLLTGRRVAPRAGRDEAARPRCEAAGDGGRGSVAPAIGQHGSRQFSQEQEFMSSQRVPR</sequence>
<dbReference type="SUPFAM" id="SSF57184">
    <property type="entry name" value="Growth factor receptor domain"/>
    <property type="match status" value="1"/>
</dbReference>
<dbReference type="InterPro" id="IPR018097">
    <property type="entry name" value="EGF_Ca-bd_CS"/>
</dbReference>
<keyword evidence="9 15" id="KW-1133">Transmembrane helix</keyword>
<dbReference type="GeneID" id="123189854"/>
<feature type="region of interest" description="Disordered" evidence="14">
    <location>
        <begin position="863"/>
        <end position="913"/>
    </location>
</feature>
<dbReference type="Gramene" id="TraesPARA_EIv1.0_0374120.1">
    <property type="protein sequence ID" value="TraesPARA_EIv1.0_0374120.1.CDS"/>
    <property type="gene ID" value="TraesPARA_EIv1.0_0374120"/>
</dbReference>
<dbReference type="Gramene" id="TraesSTA2A03G00745100.1">
    <property type="protein sequence ID" value="TraesSTA2A03G00745100.1"/>
    <property type="gene ID" value="TraesSTA2A03G00745100"/>
</dbReference>
<dbReference type="Pfam" id="PF00069">
    <property type="entry name" value="Pkinase"/>
    <property type="match status" value="1"/>
</dbReference>
<dbReference type="GO" id="GO:0004674">
    <property type="term" value="F:protein serine/threonine kinase activity"/>
    <property type="evidence" value="ECO:0007669"/>
    <property type="project" value="UniProtKB-KW"/>
</dbReference>
<dbReference type="OMA" id="CIDINDK"/>
<evidence type="ECO:0000256" key="8">
    <source>
        <dbReference type="ARBA" id="ARBA00022840"/>
    </source>
</evidence>
<keyword evidence="10 15" id="KW-0472">Membrane</keyword>
<keyword evidence="7" id="KW-0418">Kinase</keyword>
<evidence type="ECO:0000313" key="19">
    <source>
        <dbReference type="Proteomes" id="UP000019116"/>
    </source>
</evidence>
<evidence type="ECO:0000256" key="5">
    <source>
        <dbReference type="ARBA" id="ARBA00022729"/>
    </source>
</evidence>
<evidence type="ECO:0000256" key="16">
    <source>
        <dbReference type="SAM" id="SignalP"/>
    </source>
</evidence>
<protein>
    <recommendedName>
        <fullName evidence="17">Protein kinase domain-containing protein</fullName>
    </recommendedName>
</protein>
<evidence type="ECO:0000256" key="7">
    <source>
        <dbReference type="ARBA" id="ARBA00022777"/>
    </source>
</evidence>
<feature type="compositionally biased region" description="Low complexity" evidence="14">
    <location>
        <begin position="896"/>
        <end position="913"/>
    </location>
</feature>
<keyword evidence="4 15" id="KW-0812">Transmembrane</keyword>
<evidence type="ECO:0000256" key="3">
    <source>
        <dbReference type="ARBA" id="ARBA00022679"/>
    </source>
</evidence>
<dbReference type="Gramene" id="TraesROB_scaffold_041075_01G000500.1">
    <property type="protein sequence ID" value="TraesROB_scaffold_041075_01G000500.1"/>
    <property type="gene ID" value="TraesROB_scaffold_041075_01G000500"/>
</dbReference>
<dbReference type="Gene3D" id="2.10.25.10">
    <property type="entry name" value="Laminin"/>
    <property type="match status" value="1"/>
</dbReference>
<dbReference type="Gramene" id="TraesKAR2A01G0390280.1">
    <property type="protein sequence ID" value="cds.TraesKAR2A01G0390280.1"/>
    <property type="gene ID" value="TraesKAR2A01G0390280"/>
</dbReference>
<dbReference type="SMR" id="A0A3B6B231"/>
<keyword evidence="19" id="KW-1185">Reference proteome</keyword>
<keyword evidence="12" id="KW-0325">Glycoprotein</keyword>
<dbReference type="OrthoDB" id="4062651at2759"/>
<dbReference type="Gramene" id="TraesCS2A03G0916100.1">
    <property type="protein sequence ID" value="TraesCS2A03G0916100.1.CDS"/>
    <property type="gene ID" value="TraesCS2A03G0916100"/>
</dbReference>
<dbReference type="FunFam" id="1.10.510.10:FF:000084">
    <property type="entry name" value="Wall-associated receptor kinase 2"/>
    <property type="match status" value="1"/>
</dbReference>
<dbReference type="InterPro" id="IPR008271">
    <property type="entry name" value="Ser/Thr_kinase_AS"/>
</dbReference>
<dbReference type="PANTHER" id="PTHR27005:SF532">
    <property type="entry name" value="PROTEIN KINASE DOMAIN-CONTAINING PROTEIN"/>
    <property type="match status" value="1"/>
</dbReference>
<dbReference type="CDD" id="cd00054">
    <property type="entry name" value="EGF_CA"/>
    <property type="match status" value="1"/>
</dbReference>
<feature type="compositionally biased region" description="Basic and acidic residues" evidence="14">
    <location>
        <begin position="866"/>
        <end position="878"/>
    </location>
</feature>
<dbReference type="InterPro" id="IPR045274">
    <property type="entry name" value="WAK-like"/>
</dbReference>
<dbReference type="EnsemblPlants" id="TraesCS2A02G377700.1">
    <property type="protein sequence ID" value="TraesCS2A02G377700.1"/>
    <property type="gene ID" value="TraesCS2A02G377700"/>
</dbReference>
<dbReference type="PROSITE" id="PS01187">
    <property type="entry name" value="EGF_CA"/>
    <property type="match status" value="1"/>
</dbReference>
<dbReference type="InterPro" id="IPR009030">
    <property type="entry name" value="Growth_fac_rcpt_cys_sf"/>
</dbReference>
<dbReference type="InterPro" id="IPR001881">
    <property type="entry name" value="EGF-like_Ca-bd_dom"/>
</dbReference>
<evidence type="ECO:0000313" key="18">
    <source>
        <dbReference type="EnsemblPlants" id="TraesCS2A02G377700.1"/>
    </source>
</evidence>
<dbReference type="Gramene" id="TraesCS2A02G377700.1">
    <property type="protein sequence ID" value="TraesCS2A02G377700.1"/>
    <property type="gene ID" value="TraesCS2A02G377700"/>
</dbReference>
<keyword evidence="6 13" id="KW-0547">Nucleotide-binding</keyword>
<dbReference type="Proteomes" id="UP000019116">
    <property type="component" value="Chromosome 2A"/>
</dbReference>
<dbReference type="InterPro" id="IPR000719">
    <property type="entry name" value="Prot_kinase_dom"/>
</dbReference>
<reference evidence="18" key="2">
    <citation type="submission" date="2018-10" db="UniProtKB">
        <authorList>
            <consortium name="EnsemblPlants"/>
        </authorList>
    </citation>
    <scope>IDENTIFICATION</scope>
</reference>
<dbReference type="Gene3D" id="3.30.200.20">
    <property type="entry name" value="Phosphorylase Kinase, domain 1"/>
    <property type="match status" value="1"/>
</dbReference>
<dbReference type="SUPFAM" id="SSF56112">
    <property type="entry name" value="Protein kinase-like (PK-like)"/>
    <property type="match status" value="1"/>
</dbReference>